<accession>A0A8J3Z6V1</accession>
<dbReference type="AlphaFoldDB" id="A0A8J3Z6V1"/>
<dbReference type="Proteomes" id="UP000612585">
    <property type="component" value="Unassembled WGS sequence"/>
</dbReference>
<comment type="caution">
    <text evidence="3">The sequence shown here is derived from an EMBL/GenBank/DDBJ whole genome shotgun (WGS) entry which is preliminary data.</text>
</comment>
<dbReference type="InterPro" id="IPR029033">
    <property type="entry name" value="His_PPase_superfam"/>
</dbReference>
<organism evidence="3 4">
    <name type="scientific">Virgisporangium aurantiacum</name>
    <dbReference type="NCBI Taxonomy" id="175570"/>
    <lineage>
        <taxon>Bacteria</taxon>
        <taxon>Bacillati</taxon>
        <taxon>Actinomycetota</taxon>
        <taxon>Actinomycetes</taxon>
        <taxon>Micromonosporales</taxon>
        <taxon>Micromonosporaceae</taxon>
        <taxon>Virgisporangium</taxon>
    </lineage>
</organism>
<feature type="active site" description="Proton donor/acceptor" evidence="1">
    <location>
        <position position="81"/>
    </location>
</feature>
<dbReference type="GO" id="GO:0005737">
    <property type="term" value="C:cytoplasm"/>
    <property type="evidence" value="ECO:0007669"/>
    <property type="project" value="TreeGrafter"/>
</dbReference>
<dbReference type="EMBL" id="BOPG01000031">
    <property type="protein sequence ID" value="GIJ57438.1"/>
    <property type="molecule type" value="Genomic_DNA"/>
</dbReference>
<evidence type="ECO:0000313" key="4">
    <source>
        <dbReference type="Proteomes" id="UP000612585"/>
    </source>
</evidence>
<evidence type="ECO:0000256" key="2">
    <source>
        <dbReference type="PIRSR" id="PIRSR613078-2"/>
    </source>
</evidence>
<keyword evidence="4" id="KW-1185">Reference proteome</keyword>
<proteinExistence type="predicted"/>
<evidence type="ECO:0000256" key="1">
    <source>
        <dbReference type="PIRSR" id="PIRSR613078-1"/>
    </source>
</evidence>
<feature type="binding site" evidence="2">
    <location>
        <position position="57"/>
    </location>
    <ligand>
        <name>substrate</name>
    </ligand>
</feature>
<protein>
    <submittedName>
        <fullName evidence="3">Phosphoglycerate mutase</fullName>
    </submittedName>
</protein>
<dbReference type="SUPFAM" id="SSF53254">
    <property type="entry name" value="Phosphoglycerate mutase-like"/>
    <property type="match status" value="1"/>
</dbReference>
<gene>
    <name evidence="3" type="ORF">Vau01_049540</name>
</gene>
<name>A0A8J3Z6V1_9ACTN</name>
<dbReference type="RefSeq" id="WP_203996768.1">
    <property type="nucleotide sequence ID" value="NZ_BOPG01000031.1"/>
</dbReference>
<dbReference type="PANTHER" id="PTHR48100">
    <property type="entry name" value="BROAD-SPECIFICITY PHOSPHATASE YOR283W-RELATED"/>
    <property type="match status" value="1"/>
</dbReference>
<dbReference type="InterPro" id="IPR013078">
    <property type="entry name" value="His_Pase_superF_clade-1"/>
</dbReference>
<dbReference type="SMART" id="SM00855">
    <property type="entry name" value="PGAM"/>
    <property type="match status" value="1"/>
</dbReference>
<dbReference type="PANTHER" id="PTHR48100:SF1">
    <property type="entry name" value="HISTIDINE PHOSPHATASE FAMILY PROTEIN-RELATED"/>
    <property type="match status" value="1"/>
</dbReference>
<feature type="active site" description="Tele-phosphohistidine intermediate" evidence="1">
    <location>
        <position position="8"/>
    </location>
</feature>
<dbReference type="Gene3D" id="3.40.50.1240">
    <property type="entry name" value="Phosphoglycerate mutase-like"/>
    <property type="match status" value="1"/>
</dbReference>
<reference evidence="3" key="1">
    <citation type="submission" date="2021-01" db="EMBL/GenBank/DDBJ databases">
        <title>Whole genome shotgun sequence of Virgisporangium aurantiacum NBRC 16421.</title>
        <authorList>
            <person name="Komaki H."/>
            <person name="Tamura T."/>
        </authorList>
    </citation>
    <scope>NUCLEOTIDE SEQUENCE</scope>
    <source>
        <strain evidence="3">NBRC 16421</strain>
    </source>
</reference>
<dbReference type="Pfam" id="PF00300">
    <property type="entry name" value="His_Phos_1"/>
    <property type="match status" value="1"/>
</dbReference>
<dbReference type="GO" id="GO:0016791">
    <property type="term" value="F:phosphatase activity"/>
    <property type="evidence" value="ECO:0007669"/>
    <property type="project" value="TreeGrafter"/>
</dbReference>
<dbReference type="CDD" id="cd07067">
    <property type="entry name" value="HP_PGM_like"/>
    <property type="match status" value="1"/>
</dbReference>
<dbReference type="InterPro" id="IPR050275">
    <property type="entry name" value="PGM_Phosphatase"/>
</dbReference>
<sequence>MIVHLARHGQTVWHRPNRYAGRSDIDLDDVGRAQAGQLARWAATARLDALVSSDLRRAVDTAAPAARATGLTAVVDARLREVDFGTAEGRTLAELGTDVAERFVADPVTHHFPGGEPPGAAAARARAALDDLAATYPDGRVLVVAHSTLIRLVVCAALGVPLSDYRRRLPALAPASRTVLRLEGDLTGDAALLAYNVGVDPGCDA</sequence>
<evidence type="ECO:0000313" key="3">
    <source>
        <dbReference type="EMBL" id="GIJ57438.1"/>
    </source>
</evidence>